<dbReference type="InterPro" id="IPR036259">
    <property type="entry name" value="MFS_trans_sf"/>
</dbReference>
<dbReference type="InterPro" id="IPR020846">
    <property type="entry name" value="MFS_dom"/>
</dbReference>
<feature type="transmembrane region" description="Helical" evidence="7">
    <location>
        <begin position="249"/>
        <end position="274"/>
    </location>
</feature>
<evidence type="ECO:0000256" key="6">
    <source>
        <dbReference type="ARBA" id="ARBA00023136"/>
    </source>
</evidence>
<sequence length="407" mass="44747">MNQIKTYINQYQFHPIVWVLLLGTVMVRLASFMTLPFLAIYLSKTHDLHPVLIGVTVGISPLMGTIGGFVGGHLSDRYGRKPIMLIALFCLSLVFFGFSIASSPLLYVLLNALNGLCNSFFEPTSQALIADLTDKKNRMKAYSLRYTAINIGAAIGPLLGAYFASVSANSTFVITGSMYLIYAIALFFLLNMLVENKKVDSKNVISFLDAFNIVKRDKALRFLILGVILINIGYAQLESSLPQHLENSIINGVFIYSVLLSINAVFVVFFQIPISHFAEKFSPMKVMMVGAILLCAGLVGFSFVNGWVSAILSIVLLTIGEILIFPSNSLLIDQLADENMRGAYFGAGQFRKIGHFFGPIMGGALLSQYGGQWMFIIISFLSLGSILFFVLGNKVYLKQVVTSLKSL</sequence>
<dbReference type="PANTHER" id="PTHR43414">
    <property type="entry name" value="MULTIDRUG RESISTANCE PROTEIN MDTG"/>
    <property type="match status" value="1"/>
</dbReference>
<dbReference type="Proteomes" id="UP001601059">
    <property type="component" value="Unassembled WGS sequence"/>
</dbReference>
<keyword evidence="4 7" id="KW-0812">Transmembrane</keyword>
<dbReference type="EMBL" id="JBIACK010000002">
    <property type="protein sequence ID" value="MFE8700220.1"/>
    <property type="molecule type" value="Genomic_DNA"/>
</dbReference>
<dbReference type="PANTHER" id="PTHR43414:SF1">
    <property type="entry name" value="PEPTIDE PERMEASE"/>
    <property type="match status" value="1"/>
</dbReference>
<feature type="domain" description="Major facilitator superfamily (MFS) profile" evidence="8">
    <location>
        <begin position="16"/>
        <end position="396"/>
    </location>
</feature>
<dbReference type="RefSeq" id="WP_389359208.1">
    <property type="nucleotide sequence ID" value="NZ_JBIACK010000002.1"/>
</dbReference>
<feature type="transmembrane region" description="Helical" evidence="7">
    <location>
        <begin position="144"/>
        <end position="165"/>
    </location>
</feature>
<dbReference type="Gene3D" id="1.20.1250.20">
    <property type="entry name" value="MFS general substrate transporter like domains"/>
    <property type="match status" value="1"/>
</dbReference>
<keyword evidence="2" id="KW-0813">Transport</keyword>
<gene>
    <name evidence="9" type="ORF">ACFYKX_06335</name>
</gene>
<evidence type="ECO:0000256" key="2">
    <source>
        <dbReference type="ARBA" id="ARBA00022448"/>
    </source>
</evidence>
<evidence type="ECO:0000256" key="4">
    <source>
        <dbReference type="ARBA" id="ARBA00022692"/>
    </source>
</evidence>
<evidence type="ECO:0000313" key="10">
    <source>
        <dbReference type="Proteomes" id="UP001601059"/>
    </source>
</evidence>
<comment type="subcellular location">
    <subcellularLocation>
        <location evidence="1">Cell membrane</location>
        <topology evidence="1">Multi-pass membrane protein</topology>
    </subcellularLocation>
</comment>
<feature type="transmembrane region" description="Helical" evidence="7">
    <location>
        <begin position="16"/>
        <end position="39"/>
    </location>
</feature>
<dbReference type="CDD" id="cd17329">
    <property type="entry name" value="MFS_MdtH_MDR_like"/>
    <property type="match status" value="1"/>
</dbReference>
<accession>A0ABW6KAC8</accession>
<dbReference type="InterPro" id="IPR011701">
    <property type="entry name" value="MFS"/>
</dbReference>
<name>A0ABW6KAC8_9BACI</name>
<keyword evidence="3" id="KW-1003">Cell membrane</keyword>
<protein>
    <submittedName>
        <fullName evidence="9">MDR family MFS transporter</fullName>
    </submittedName>
</protein>
<dbReference type="SUPFAM" id="SSF103473">
    <property type="entry name" value="MFS general substrate transporter"/>
    <property type="match status" value="1"/>
</dbReference>
<feature type="transmembrane region" description="Helical" evidence="7">
    <location>
        <begin position="219"/>
        <end position="237"/>
    </location>
</feature>
<dbReference type="Pfam" id="PF07690">
    <property type="entry name" value="MFS_1"/>
    <property type="match status" value="1"/>
</dbReference>
<feature type="transmembrane region" description="Helical" evidence="7">
    <location>
        <begin position="286"/>
        <end position="304"/>
    </location>
</feature>
<organism evidence="9 10">
    <name type="scientific">Cytobacillus spartinae</name>
    <dbReference type="NCBI Taxonomy" id="3299023"/>
    <lineage>
        <taxon>Bacteria</taxon>
        <taxon>Bacillati</taxon>
        <taxon>Bacillota</taxon>
        <taxon>Bacilli</taxon>
        <taxon>Bacillales</taxon>
        <taxon>Bacillaceae</taxon>
        <taxon>Cytobacillus</taxon>
    </lineage>
</organism>
<comment type="caution">
    <text evidence="9">The sequence shown here is derived from an EMBL/GenBank/DDBJ whole genome shotgun (WGS) entry which is preliminary data.</text>
</comment>
<evidence type="ECO:0000256" key="5">
    <source>
        <dbReference type="ARBA" id="ARBA00022989"/>
    </source>
</evidence>
<evidence type="ECO:0000256" key="7">
    <source>
        <dbReference type="SAM" id="Phobius"/>
    </source>
</evidence>
<keyword evidence="10" id="KW-1185">Reference proteome</keyword>
<feature type="transmembrane region" description="Helical" evidence="7">
    <location>
        <begin position="83"/>
        <end position="110"/>
    </location>
</feature>
<evidence type="ECO:0000256" key="1">
    <source>
        <dbReference type="ARBA" id="ARBA00004651"/>
    </source>
</evidence>
<proteinExistence type="predicted"/>
<evidence type="ECO:0000259" key="8">
    <source>
        <dbReference type="PROSITE" id="PS50850"/>
    </source>
</evidence>
<dbReference type="PROSITE" id="PS50850">
    <property type="entry name" value="MFS"/>
    <property type="match status" value="1"/>
</dbReference>
<feature type="transmembrane region" description="Helical" evidence="7">
    <location>
        <begin position="171"/>
        <end position="194"/>
    </location>
</feature>
<reference evidence="9 10" key="1">
    <citation type="submission" date="2024-08" db="EMBL/GenBank/DDBJ databases">
        <title>Two novel Cytobacillus novel species.</title>
        <authorList>
            <person name="Liu G."/>
        </authorList>
    </citation>
    <scope>NUCLEOTIDE SEQUENCE [LARGE SCALE GENOMIC DNA]</scope>
    <source>
        <strain evidence="9 10">FJAT-54145</strain>
    </source>
</reference>
<keyword evidence="5 7" id="KW-1133">Transmembrane helix</keyword>
<feature type="transmembrane region" description="Helical" evidence="7">
    <location>
        <begin position="375"/>
        <end position="397"/>
    </location>
</feature>
<keyword evidence="6 7" id="KW-0472">Membrane</keyword>
<evidence type="ECO:0000256" key="3">
    <source>
        <dbReference type="ARBA" id="ARBA00022475"/>
    </source>
</evidence>
<feature type="transmembrane region" description="Helical" evidence="7">
    <location>
        <begin position="310"/>
        <end position="332"/>
    </location>
</feature>
<evidence type="ECO:0000313" key="9">
    <source>
        <dbReference type="EMBL" id="MFE8700220.1"/>
    </source>
</evidence>
<feature type="transmembrane region" description="Helical" evidence="7">
    <location>
        <begin position="51"/>
        <end position="71"/>
    </location>
</feature>